<feature type="domain" description="HYR" evidence="2">
    <location>
        <begin position="305"/>
        <end position="356"/>
    </location>
</feature>
<gene>
    <name evidence="3" type="ORF">DHV22_00300</name>
</gene>
<sequence>MIKKNTFYALVITTFIISFNGLSKSIGISNYALDKNVYLSQNYNPLEDYVSLRPEYNLEKTNTTEFRNITFCPTNFSQNVDTGTCGAVVNFTLPTTDITGGSMVLITALGNGDTFPVGLTTVTYEEYDAGNVATGLTCSFDVTVVDNEAPTAICQDTTIYLDAAGNATLTAADIDNGSSDNCSAVTLTTSQTTFNCSDLGTLNVTLYVEDAYGNTSSCVANVTIEDSIPPTVACQDITVQLDASGNASITTGDIDFGSVDNCAIAYMSLDQTTFNCANVGNNTVTLSVTDIMGNTSSCTATVTVEDNIAPTIACPTDIILSNDAGQCDAVVTWTAPTGADNCAGAVVTSSHNPGDT</sequence>
<dbReference type="AlphaFoldDB" id="A0A3D6BPZ5"/>
<name>A0A3D6BPZ5_9FLAO</name>
<dbReference type="InterPro" id="IPR013783">
    <property type="entry name" value="Ig-like_fold"/>
</dbReference>
<evidence type="ECO:0000259" key="2">
    <source>
        <dbReference type="PROSITE" id="PS50825"/>
    </source>
</evidence>
<protein>
    <recommendedName>
        <fullName evidence="2">HYR domain-containing protein</fullName>
    </recommendedName>
</protein>
<dbReference type="InterPro" id="IPR035986">
    <property type="entry name" value="PKD_dom_sf"/>
</dbReference>
<proteinExistence type="predicted"/>
<keyword evidence="1" id="KW-0677">Repeat</keyword>
<evidence type="ECO:0000256" key="1">
    <source>
        <dbReference type="ARBA" id="ARBA00022737"/>
    </source>
</evidence>
<dbReference type="PANTHER" id="PTHR24273:SF32">
    <property type="entry name" value="HYALIN"/>
    <property type="match status" value="1"/>
</dbReference>
<dbReference type="PANTHER" id="PTHR24273">
    <property type="entry name" value="FI04643P-RELATED"/>
    <property type="match status" value="1"/>
</dbReference>
<dbReference type="PROSITE" id="PS50825">
    <property type="entry name" value="HYR"/>
    <property type="match status" value="2"/>
</dbReference>
<dbReference type="SUPFAM" id="SSF49299">
    <property type="entry name" value="PKD domain"/>
    <property type="match status" value="1"/>
</dbReference>
<accession>A0A3D6BPZ5</accession>
<dbReference type="EMBL" id="DPRK01000006">
    <property type="protein sequence ID" value="HCY80145.1"/>
    <property type="molecule type" value="Genomic_DNA"/>
</dbReference>
<dbReference type="Proteomes" id="UP000263268">
    <property type="component" value="Unassembled WGS sequence"/>
</dbReference>
<dbReference type="Gene3D" id="2.60.40.10">
    <property type="entry name" value="Immunoglobulins"/>
    <property type="match status" value="2"/>
</dbReference>
<evidence type="ECO:0000313" key="3">
    <source>
        <dbReference type="EMBL" id="HCY80145.1"/>
    </source>
</evidence>
<comment type="caution">
    <text evidence="3">The sequence shown here is derived from an EMBL/GenBank/DDBJ whole genome shotgun (WGS) entry which is preliminary data.</text>
</comment>
<feature type="non-terminal residue" evidence="3">
    <location>
        <position position="356"/>
    </location>
</feature>
<reference evidence="3 4" key="1">
    <citation type="journal article" date="2018" name="Nat. Biotechnol.">
        <title>A standardized bacterial taxonomy based on genome phylogeny substantially revises the tree of life.</title>
        <authorList>
            <person name="Parks D.H."/>
            <person name="Chuvochina M."/>
            <person name="Waite D.W."/>
            <person name="Rinke C."/>
            <person name="Skarshewski A."/>
            <person name="Chaumeil P.A."/>
            <person name="Hugenholtz P."/>
        </authorList>
    </citation>
    <scope>NUCLEOTIDE SEQUENCE [LARGE SCALE GENOMIC DNA]</scope>
    <source>
        <strain evidence="3">UBA10227</strain>
    </source>
</reference>
<organism evidence="3 4">
    <name type="scientific">Xanthomarina gelatinilytica</name>
    <dbReference type="NCBI Taxonomy" id="1137281"/>
    <lineage>
        <taxon>Bacteria</taxon>
        <taxon>Pseudomonadati</taxon>
        <taxon>Bacteroidota</taxon>
        <taxon>Flavobacteriia</taxon>
        <taxon>Flavobacteriales</taxon>
        <taxon>Flavobacteriaceae</taxon>
        <taxon>Xanthomarina</taxon>
    </lineage>
</organism>
<evidence type="ECO:0000313" key="4">
    <source>
        <dbReference type="Proteomes" id="UP000263268"/>
    </source>
</evidence>
<dbReference type="Pfam" id="PF02494">
    <property type="entry name" value="HYR"/>
    <property type="match status" value="1"/>
</dbReference>
<feature type="domain" description="HYR" evidence="2">
    <location>
        <begin position="62"/>
        <end position="146"/>
    </location>
</feature>
<dbReference type="InterPro" id="IPR003410">
    <property type="entry name" value="HYR_dom"/>
</dbReference>